<proteinExistence type="predicted"/>
<evidence type="ECO:0000313" key="1">
    <source>
        <dbReference type="EMBL" id="KAK3757605.1"/>
    </source>
</evidence>
<gene>
    <name evidence="1" type="ORF">RRG08_000121</name>
</gene>
<protein>
    <submittedName>
        <fullName evidence="1">Uncharacterized protein</fullName>
    </submittedName>
</protein>
<reference evidence="1" key="1">
    <citation type="journal article" date="2023" name="G3 (Bethesda)">
        <title>A reference genome for the long-term kleptoplast-retaining sea slug Elysia crispata morphotype clarki.</title>
        <authorList>
            <person name="Eastman K.E."/>
            <person name="Pendleton A.L."/>
            <person name="Shaikh M.A."/>
            <person name="Suttiyut T."/>
            <person name="Ogas R."/>
            <person name="Tomko P."/>
            <person name="Gavelis G."/>
            <person name="Widhalm J.R."/>
            <person name="Wisecaver J.H."/>
        </authorList>
    </citation>
    <scope>NUCLEOTIDE SEQUENCE</scope>
    <source>
        <strain evidence="1">ECLA1</strain>
    </source>
</reference>
<evidence type="ECO:0000313" key="2">
    <source>
        <dbReference type="Proteomes" id="UP001283361"/>
    </source>
</evidence>
<dbReference type="Proteomes" id="UP001283361">
    <property type="component" value="Unassembled WGS sequence"/>
</dbReference>
<organism evidence="1 2">
    <name type="scientific">Elysia crispata</name>
    <name type="common">lettuce slug</name>
    <dbReference type="NCBI Taxonomy" id="231223"/>
    <lineage>
        <taxon>Eukaryota</taxon>
        <taxon>Metazoa</taxon>
        <taxon>Spiralia</taxon>
        <taxon>Lophotrochozoa</taxon>
        <taxon>Mollusca</taxon>
        <taxon>Gastropoda</taxon>
        <taxon>Heterobranchia</taxon>
        <taxon>Euthyneura</taxon>
        <taxon>Panpulmonata</taxon>
        <taxon>Sacoglossa</taxon>
        <taxon>Placobranchoidea</taxon>
        <taxon>Plakobranchidae</taxon>
        <taxon>Elysia</taxon>
    </lineage>
</organism>
<accession>A0AAE1D5J4</accession>
<comment type="caution">
    <text evidence="1">The sequence shown here is derived from an EMBL/GenBank/DDBJ whole genome shotgun (WGS) entry which is preliminary data.</text>
</comment>
<sequence length="68" mass="7431">MKRTISQDLGGPSCGSLLHRSCSSVTSSRSNRTMGLSVQVLFRLSNHTLSDLGHSCAFERLIVYDVMS</sequence>
<dbReference type="AlphaFoldDB" id="A0AAE1D5J4"/>
<keyword evidence="2" id="KW-1185">Reference proteome</keyword>
<dbReference type="EMBL" id="JAWDGP010005352">
    <property type="protein sequence ID" value="KAK3757605.1"/>
    <property type="molecule type" value="Genomic_DNA"/>
</dbReference>
<name>A0AAE1D5J4_9GAST</name>